<protein>
    <submittedName>
        <fullName evidence="6">Uncharacterized protein</fullName>
    </submittedName>
</protein>
<feature type="region of interest" description="Disordered" evidence="5">
    <location>
        <begin position="32"/>
        <end position="60"/>
    </location>
</feature>
<dbReference type="EMBL" id="CAVNYO010000444">
    <property type="protein sequence ID" value="CAK5281784.1"/>
    <property type="molecule type" value="Genomic_DNA"/>
</dbReference>
<dbReference type="PANTHER" id="PTHR21569">
    <property type="entry name" value="RIBOSOMAL PROTEIN S9"/>
    <property type="match status" value="1"/>
</dbReference>
<comment type="caution">
    <text evidence="6">The sequence shown here is derived from an EMBL/GenBank/DDBJ whole genome shotgun (WGS) entry which is preliminary data.</text>
</comment>
<evidence type="ECO:0000256" key="1">
    <source>
        <dbReference type="ARBA" id="ARBA00005251"/>
    </source>
</evidence>
<sequence>MQGLLRSGTITLRRPALHGCIRSLATRAPFVPPAQLEDVKSETPRRRREEEDEREAPKSPSFYSGRVSYYDQYSHIEGAVEHTRSALKMLQLLPLPDFARASIPKRPSIWKGAREMSEDLGMAMTSTRYRALTRLLTKLNGYYAVAKAAGCDELATRTKNLLNVFESSTKESNLYRGKGKVVHVDHLGRSYSFGKRKTSTARVWMVPTAKPVDKLETIDVEKVGSLDEAAGLLASQPERFQQPQLVPKSNILINNIPIGEYFPVPGDRERVVRPLQVAGVLGAYNIFTLVRGGGSTGQSGALAHGIAKGIKIHQPNLTHLLQSTKLLRRDPRMVERKKTGRAKARKGYTWVKR</sequence>
<evidence type="ECO:0000313" key="6">
    <source>
        <dbReference type="EMBL" id="CAK5281784.1"/>
    </source>
</evidence>
<evidence type="ECO:0000256" key="2">
    <source>
        <dbReference type="ARBA" id="ARBA00022980"/>
    </source>
</evidence>
<dbReference type="Proteomes" id="UP001295794">
    <property type="component" value="Unassembled WGS sequence"/>
</dbReference>
<gene>
    <name evidence="6" type="ORF">MYCIT1_LOCUS33029</name>
</gene>
<keyword evidence="7" id="KW-1185">Reference proteome</keyword>
<dbReference type="AlphaFoldDB" id="A0AAD2K6H9"/>
<comment type="similarity">
    <text evidence="1 4">Belongs to the universal ribosomal protein uS9 family.</text>
</comment>
<dbReference type="GO" id="GO:0006412">
    <property type="term" value="P:translation"/>
    <property type="evidence" value="ECO:0007669"/>
    <property type="project" value="InterPro"/>
</dbReference>
<evidence type="ECO:0000256" key="5">
    <source>
        <dbReference type="SAM" id="MobiDB-lite"/>
    </source>
</evidence>
<organism evidence="6 7">
    <name type="scientific">Mycena citricolor</name>
    <dbReference type="NCBI Taxonomy" id="2018698"/>
    <lineage>
        <taxon>Eukaryota</taxon>
        <taxon>Fungi</taxon>
        <taxon>Dikarya</taxon>
        <taxon>Basidiomycota</taxon>
        <taxon>Agaricomycotina</taxon>
        <taxon>Agaricomycetes</taxon>
        <taxon>Agaricomycetidae</taxon>
        <taxon>Agaricales</taxon>
        <taxon>Marasmiineae</taxon>
        <taxon>Mycenaceae</taxon>
        <taxon>Mycena</taxon>
    </lineage>
</organism>
<keyword evidence="2 4" id="KW-0689">Ribosomal protein</keyword>
<dbReference type="Gene3D" id="3.30.230.10">
    <property type="match status" value="1"/>
</dbReference>
<feature type="compositionally biased region" description="Basic and acidic residues" evidence="5">
    <location>
        <begin position="37"/>
        <end position="49"/>
    </location>
</feature>
<name>A0AAD2K6H9_9AGAR</name>
<keyword evidence="3 4" id="KW-0687">Ribonucleoprotein</keyword>
<dbReference type="Pfam" id="PF00380">
    <property type="entry name" value="Ribosomal_S9"/>
    <property type="match status" value="1"/>
</dbReference>
<dbReference type="InterPro" id="IPR020574">
    <property type="entry name" value="Ribosomal_uS9_CS"/>
</dbReference>
<dbReference type="GO" id="GO:0005763">
    <property type="term" value="C:mitochondrial small ribosomal subunit"/>
    <property type="evidence" value="ECO:0007669"/>
    <property type="project" value="TreeGrafter"/>
</dbReference>
<accession>A0AAD2K6H9</accession>
<dbReference type="InterPro" id="IPR014721">
    <property type="entry name" value="Ribsml_uS5_D2-typ_fold_subgr"/>
</dbReference>
<dbReference type="InterPro" id="IPR020568">
    <property type="entry name" value="Ribosomal_Su5_D2-typ_SF"/>
</dbReference>
<evidence type="ECO:0000256" key="4">
    <source>
        <dbReference type="RuleBase" id="RU003815"/>
    </source>
</evidence>
<dbReference type="PROSITE" id="PS00360">
    <property type="entry name" value="RIBOSOMAL_S9"/>
    <property type="match status" value="1"/>
</dbReference>
<dbReference type="GO" id="GO:0003723">
    <property type="term" value="F:RNA binding"/>
    <property type="evidence" value="ECO:0007669"/>
    <property type="project" value="TreeGrafter"/>
</dbReference>
<dbReference type="GO" id="GO:0003735">
    <property type="term" value="F:structural constituent of ribosome"/>
    <property type="evidence" value="ECO:0007669"/>
    <property type="project" value="InterPro"/>
</dbReference>
<proteinExistence type="inferred from homology"/>
<reference evidence="6" key="1">
    <citation type="submission" date="2023-11" db="EMBL/GenBank/DDBJ databases">
        <authorList>
            <person name="De Vega J J."/>
            <person name="De Vega J J."/>
        </authorList>
    </citation>
    <scope>NUCLEOTIDE SEQUENCE</scope>
</reference>
<dbReference type="InterPro" id="IPR000754">
    <property type="entry name" value="Ribosomal_uS9"/>
</dbReference>
<dbReference type="SUPFAM" id="SSF54211">
    <property type="entry name" value="Ribosomal protein S5 domain 2-like"/>
    <property type="match status" value="1"/>
</dbReference>
<evidence type="ECO:0000313" key="7">
    <source>
        <dbReference type="Proteomes" id="UP001295794"/>
    </source>
</evidence>
<dbReference type="PANTHER" id="PTHR21569:SF1">
    <property type="entry name" value="SMALL RIBOSOMAL SUBUNIT PROTEIN US9M"/>
    <property type="match status" value="1"/>
</dbReference>
<evidence type="ECO:0000256" key="3">
    <source>
        <dbReference type="ARBA" id="ARBA00023274"/>
    </source>
</evidence>